<dbReference type="InterPro" id="IPR012924">
    <property type="entry name" value="TfuA_core"/>
</dbReference>
<sequence>MKKNRSVAVFLGPSMQQEHAQQILQAEYLPPAQQGDIYRILPSGIQTVVLIDGMFHSTPSIWHREIVDAMSEGVQVIGASSIGALRAAELDGLGMRGIGKVYEWYRDGFLDGDDEVALLHASEELDFRALSDPLVNIRFTLGAADCALPEVRVQELLAYAKALFYGDRSWPGLLDSPVVAKWSDEERNILDTVISHRLVDQKQMDATNALKYVAQQSRHEAVSVPGCYVPLVNIPARRQSRFMANGFNGLRDAATGAELLKKVYRVIDKQSLESMIMLLRQRQYVGEWAVQNGQACPSDYLEDFNHKWNEKLSEQHGAEWMQKNGLTLSLYETLIAERASVEWILENGPCFFGIPRVTPADEADSTVHFIEDWARQKGITSPDAHPLSSWVLEMGPAYFGVGWSAPAALLTELQLTGRACEILEGRG</sequence>
<gene>
    <name evidence="2" type="ORF">FKG94_06330</name>
</gene>
<dbReference type="RefSeq" id="WP_142903350.1">
    <property type="nucleotide sequence ID" value="NZ_ML660089.1"/>
</dbReference>
<dbReference type="Proteomes" id="UP000319732">
    <property type="component" value="Unassembled WGS sequence"/>
</dbReference>
<organism evidence="2 3">
    <name type="scientific">Exilibacterium tricleocarpae</name>
    <dbReference type="NCBI Taxonomy" id="2591008"/>
    <lineage>
        <taxon>Bacteria</taxon>
        <taxon>Pseudomonadati</taxon>
        <taxon>Pseudomonadota</taxon>
        <taxon>Gammaproteobacteria</taxon>
        <taxon>Cellvibrionales</taxon>
        <taxon>Cellvibrionaceae</taxon>
        <taxon>Exilibacterium</taxon>
    </lineage>
</organism>
<feature type="domain" description="TfuA-like core" evidence="1">
    <location>
        <begin position="52"/>
        <end position="169"/>
    </location>
</feature>
<accession>A0A545U472</accession>
<proteinExistence type="predicted"/>
<dbReference type="EMBL" id="VHSG01000006">
    <property type="protein sequence ID" value="TQV84270.1"/>
    <property type="molecule type" value="Genomic_DNA"/>
</dbReference>
<dbReference type="AlphaFoldDB" id="A0A545U472"/>
<comment type="caution">
    <text evidence="2">The sequence shown here is derived from an EMBL/GenBank/DDBJ whole genome shotgun (WGS) entry which is preliminary data.</text>
</comment>
<reference evidence="2 3" key="1">
    <citation type="submission" date="2019-06" db="EMBL/GenBank/DDBJ databases">
        <title>Whole genome sequence for Cellvibrionaceae sp. R142.</title>
        <authorList>
            <person name="Wang G."/>
        </authorList>
    </citation>
    <scope>NUCLEOTIDE SEQUENCE [LARGE SCALE GENOMIC DNA]</scope>
    <source>
        <strain evidence="2 3">R142</strain>
    </source>
</reference>
<evidence type="ECO:0000313" key="3">
    <source>
        <dbReference type="Proteomes" id="UP000319732"/>
    </source>
</evidence>
<evidence type="ECO:0000259" key="1">
    <source>
        <dbReference type="Pfam" id="PF07812"/>
    </source>
</evidence>
<name>A0A545U472_9GAMM</name>
<dbReference type="Pfam" id="PF07812">
    <property type="entry name" value="TfuA"/>
    <property type="match status" value="1"/>
</dbReference>
<dbReference type="OrthoDB" id="118811at2"/>
<keyword evidence="3" id="KW-1185">Reference proteome</keyword>
<evidence type="ECO:0000313" key="2">
    <source>
        <dbReference type="EMBL" id="TQV84270.1"/>
    </source>
</evidence>
<protein>
    <recommendedName>
        <fullName evidence="1">TfuA-like core domain-containing protein</fullName>
    </recommendedName>
</protein>